<dbReference type="AlphaFoldDB" id="A0A7C9KH43"/>
<dbReference type="PRINTS" id="PR00864">
    <property type="entry name" value="PREPILNPTASE"/>
</dbReference>
<gene>
    <name evidence="5" type="ORF">F3168_04810</name>
</gene>
<evidence type="ECO:0000256" key="1">
    <source>
        <dbReference type="ARBA" id="ARBA00005801"/>
    </source>
</evidence>
<feature type="transmembrane region" description="Helical" evidence="3">
    <location>
        <begin position="86"/>
        <end position="106"/>
    </location>
</feature>
<feature type="transmembrane region" description="Helical" evidence="3">
    <location>
        <begin position="175"/>
        <end position="198"/>
    </location>
</feature>
<feature type="transmembrane region" description="Helical" evidence="3">
    <location>
        <begin position="135"/>
        <end position="155"/>
    </location>
</feature>
<feature type="domain" description="Prepilin type IV endopeptidase peptidase" evidence="4">
    <location>
        <begin position="90"/>
        <end position="195"/>
    </location>
</feature>
<protein>
    <submittedName>
        <fullName evidence="5">Prepilin peptidase</fullName>
    </submittedName>
</protein>
<dbReference type="Pfam" id="PF01478">
    <property type="entry name" value="Peptidase_A24"/>
    <property type="match status" value="1"/>
</dbReference>
<dbReference type="GO" id="GO:0005886">
    <property type="term" value="C:plasma membrane"/>
    <property type="evidence" value="ECO:0007669"/>
    <property type="project" value="TreeGrafter"/>
</dbReference>
<evidence type="ECO:0000259" key="4">
    <source>
        <dbReference type="Pfam" id="PF01478"/>
    </source>
</evidence>
<dbReference type="Gene3D" id="1.20.120.1220">
    <property type="match status" value="1"/>
</dbReference>
<sequence>MTEPWASYAPIALGTAGGTVAGAAIAEMTHRWPKSLGFVAHRHDDVHDQRLAATPPGAGRRRLVIILVAAAIGAVSLAARPLPGGIGGAIFGWMLLALLVLDVEYFWLPDRLTVPLAAMGLAAGIWLPPSVPDRLIGAAAGFASLAGIAYAYRVMTGRVGLGGGDPRLFAAIGAWLGWVALPFVLLLAASFGLALVAYDRLRGRAITRHSRIPLGALLAAAAWLLWVPGPFSVWER</sequence>
<comment type="similarity">
    <text evidence="1 2">Belongs to the peptidase A24 family.</text>
</comment>
<dbReference type="PANTHER" id="PTHR30487:SF0">
    <property type="entry name" value="PREPILIN LEADER PEPTIDASE_N-METHYLTRANSFERASE-RELATED"/>
    <property type="match status" value="1"/>
</dbReference>
<keyword evidence="3" id="KW-0472">Membrane</keyword>
<evidence type="ECO:0000256" key="2">
    <source>
        <dbReference type="RuleBase" id="RU003793"/>
    </source>
</evidence>
<dbReference type="PANTHER" id="PTHR30487">
    <property type="entry name" value="TYPE 4 PREPILIN-LIKE PROTEINS LEADER PEPTIDE-PROCESSING ENZYME"/>
    <property type="match status" value="1"/>
</dbReference>
<keyword evidence="3" id="KW-1133">Transmembrane helix</keyword>
<evidence type="ECO:0000313" key="5">
    <source>
        <dbReference type="EMBL" id="MQT16580.1"/>
    </source>
</evidence>
<keyword evidence="6" id="KW-1185">Reference proteome</keyword>
<feature type="transmembrane region" description="Helical" evidence="3">
    <location>
        <begin position="210"/>
        <end position="227"/>
    </location>
</feature>
<keyword evidence="3" id="KW-0812">Transmembrane</keyword>
<evidence type="ECO:0000313" key="6">
    <source>
        <dbReference type="Proteomes" id="UP000481327"/>
    </source>
</evidence>
<comment type="caution">
    <text evidence="5">The sequence shown here is derived from an EMBL/GenBank/DDBJ whole genome shotgun (WGS) entry which is preliminary data.</text>
</comment>
<dbReference type="InterPro" id="IPR014032">
    <property type="entry name" value="Peptidase_A24A_bac"/>
</dbReference>
<dbReference type="EMBL" id="WIOL01000001">
    <property type="protein sequence ID" value="MQT16580.1"/>
    <property type="molecule type" value="Genomic_DNA"/>
</dbReference>
<dbReference type="OrthoDB" id="9789291at2"/>
<accession>A0A7C9KH43</accession>
<dbReference type="GO" id="GO:0006465">
    <property type="term" value="P:signal peptide processing"/>
    <property type="evidence" value="ECO:0007669"/>
    <property type="project" value="TreeGrafter"/>
</dbReference>
<reference evidence="5 6" key="1">
    <citation type="submission" date="2019-09" db="EMBL/GenBank/DDBJ databases">
        <title>Polymorphobacter sp. isolated from a lake in China.</title>
        <authorList>
            <person name="Liu Z."/>
        </authorList>
    </citation>
    <scope>NUCLEOTIDE SEQUENCE [LARGE SCALE GENOMIC DNA]</scope>
    <source>
        <strain evidence="5 6">D40P</strain>
    </source>
</reference>
<dbReference type="GO" id="GO:0004190">
    <property type="term" value="F:aspartic-type endopeptidase activity"/>
    <property type="evidence" value="ECO:0007669"/>
    <property type="project" value="InterPro"/>
</dbReference>
<dbReference type="InterPro" id="IPR000045">
    <property type="entry name" value="Prepilin_IV_endopep_pep"/>
</dbReference>
<dbReference type="InterPro" id="IPR050882">
    <property type="entry name" value="Prepilin_peptidase/N-MTase"/>
</dbReference>
<feature type="transmembrane region" description="Helical" evidence="3">
    <location>
        <begin position="112"/>
        <end position="128"/>
    </location>
</feature>
<name>A0A7C9KH43_9SPHN</name>
<dbReference type="Proteomes" id="UP000481327">
    <property type="component" value="Unassembled WGS sequence"/>
</dbReference>
<evidence type="ECO:0000256" key="3">
    <source>
        <dbReference type="SAM" id="Phobius"/>
    </source>
</evidence>
<feature type="transmembrane region" description="Helical" evidence="3">
    <location>
        <begin position="63"/>
        <end position="79"/>
    </location>
</feature>
<organism evidence="5 6">
    <name type="scientific">Sandarakinorhabdus fusca</name>
    <dbReference type="NCBI Taxonomy" id="1439888"/>
    <lineage>
        <taxon>Bacteria</taxon>
        <taxon>Pseudomonadati</taxon>
        <taxon>Pseudomonadota</taxon>
        <taxon>Alphaproteobacteria</taxon>
        <taxon>Sphingomonadales</taxon>
        <taxon>Sphingosinicellaceae</taxon>
        <taxon>Sandarakinorhabdus</taxon>
    </lineage>
</organism>
<proteinExistence type="inferred from homology"/>